<gene>
    <name evidence="3" type="ORF">RCC75_11855</name>
    <name evidence="4" type="ORF">RCG00_03265</name>
</gene>
<dbReference type="Proteomes" id="UP001229862">
    <property type="component" value="Chromosome"/>
</dbReference>
<accession>A0AA51QXM3</accession>
<dbReference type="EMBL" id="CP133217">
    <property type="protein sequence ID" value="WML87383.1"/>
    <property type="molecule type" value="Genomic_DNA"/>
</dbReference>
<evidence type="ECO:0000256" key="1">
    <source>
        <dbReference type="ARBA" id="ARBA00023015"/>
    </source>
</evidence>
<dbReference type="Gene3D" id="3.30.450.40">
    <property type="match status" value="1"/>
</dbReference>
<proteinExistence type="predicted"/>
<evidence type="ECO:0000256" key="2">
    <source>
        <dbReference type="ARBA" id="ARBA00023163"/>
    </source>
</evidence>
<dbReference type="Proteomes" id="UP001223336">
    <property type="component" value="Unassembled WGS sequence"/>
</dbReference>
<dbReference type="Gene3D" id="1.10.10.10">
    <property type="entry name" value="Winged helix-like DNA-binding domain superfamily/Winged helix DNA-binding domain"/>
    <property type="match status" value="1"/>
</dbReference>
<dbReference type="AlphaFoldDB" id="A0AA51QXM3"/>
<dbReference type="RefSeq" id="WP_308135122.1">
    <property type="nucleotide sequence ID" value="NZ_CP133197.1"/>
</dbReference>
<evidence type="ECO:0000313" key="4">
    <source>
        <dbReference type="EMBL" id="WML87383.1"/>
    </source>
</evidence>
<evidence type="ECO:0000313" key="3">
    <source>
        <dbReference type="EMBL" id="MDQ5769228.1"/>
    </source>
</evidence>
<name>A0AA51QXM3_9GAMM</name>
<dbReference type="EMBL" id="JAVFKN010000014">
    <property type="protein sequence ID" value="MDQ5769228.1"/>
    <property type="molecule type" value="Genomic_DNA"/>
</dbReference>
<keyword evidence="1" id="KW-0805">Transcription regulation</keyword>
<sequence length="275" mass="30522">MLMNMGDDRVGYAPNDGTWQLWDSAPLQLAAAPSLEKISQLVHTNELLITLADQHGRLLWTYASKANWTLLSDWVCYSAPILHPQSGELHGVLSLGMNLERHSVAGELMAGSLAQDIAQHLPRHLPRAQLEIHALGQPWVRFRGKILHVTPRMVEILCILALNPDGLTLEACHAALYGDVPVATTTLKAELSHLRTLLDGSISSRTYRLLCTVWVDFVEWWTALRLHQDEVARSLRSGELLPASQSPEIREWRNCLNAVSSANARHGASTGRFSP</sequence>
<dbReference type="InterPro" id="IPR029016">
    <property type="entry name" value="GAF-like_dom_sf"/>
</dbReference>
<organism evidence="4">
    <name type="scientific">Thiothrix subterranea</name>
    <dbReference type="NCBI Taxonomy" id="2735563"/>
    <lineage>
        <taxon>Bacteria</taxon>
        <taxon>Pseudomonadati</taxon>
        <taxon>Pseudomonadota</taxon>
        <taxon>Gammaproteobacteria</taxon>
        <taxon>Thiotrichales</taxon>
        <taxon>Thiotrichaceae</taxon>
        <taxon>Thiothrix</taxon>
    </lineage>
</organism>
<evidence type="ECO:0000313" key="5">
    <source>
        <dbReference type="Proteomes" id="UP001223336"/>
    </source>
</evidence>
<keyword evidence="5" id="KW-1185">Reference proteome</keyword>
<dbReference type="InterPro" id="IPR036388">
    <property type="entry name" value="WH-like_DNA-bd_sf"/>
</dbReference>
<keyword evidence="2" id="KW-0804">Transcription</keyword>
<reference evidence="4 5" key="1">
    <citation type="submission" date="2023-08" db="EMBL/GenBank/DDBJ databases">
        <title>New molecular markers tilS and rpoB for phylogenetic and monitoring studies of the genus Thiothrix biodiversity.</title>
        <authorList>
            <person name="Ravin N.V."/>
            <person name="Smolyakov D."/>
            <person name="Markov N.D."/>
            <person name="Beletsky A.V."/>
            <person name="Mardanov A.V."/>
            <person name="Rudenko T.S."/>
            <person name="Grabovich M.Y."/>
        </authorList>
    </citation>
    <scope>NUCLEOTIDE SEQUENCE</scope>
    <source>
        <strain evidence="4">DNT52</strain>
        <strain evidence="3 5">H33</strain>
    </source>
</reference>
<protein>
    <submittedName>
        <fullName evidence="4">Helix-turn-helix domain-containing protein</fullName>
    </submittedName>
</protein>